<dbReference type="EMBL" id="JARJFB010000001">
    <property type="protein sequence ID" value="MEA0970057.1"/>
    <property type="molecule type" value="Genomic_DNA"/>
</dbReference>
<feature type="domain" description="DDE" evidence="1">
    <location>
        <begin position="14"/>
        <end position="115"/>
    </location>
</feature>
<name>A0ABU5NAA3_9RICK</name>
<protein>
    <submittedName>
        <fullName evidence="2">IS6 family transposase domain protein</fullName>
    </submittedName>
</protein>
<dbReference type="Pfam" id="PF13610">
    <property type="entry name" value="DDE_Tnp_IS240"/>
    <property type="match status" value="1"/>
</dbReference>
<dbReference type="PANTHER" id="PTHR35528">
    <property type="entry name" value="BLL1675 PROTEIN"/>
    <property type="match status" value="1"/>
</dbReference>
<dbReference type="PANTHER" id="PTHR35528:SF3">
    <property type="entry name" value="BLL1675 PROTEIN"/>
    <property type="match status" value="1"/>
</dbReference>
<dbReference type="Proteomes" id="UP001291687">
    <property type="component" value="Unassembled WGS sequence"/>
</dbReference>
<dbReference type="InterPro" id="IPR032874">
    <property type="entry name" value="DDE_dom"/>
</dbReference>
<evidence type="ECO:0000259" key="1">
    <source>
        <dbReference type="Pfam" id="PF13610"/>
    </source>
</evidence>
<sequence>MANILYCGELLADGYELDVYLQKRRNKKSAIRFLTRLLGCYPSPRLIVTDKLRSYVKPIRQMCPETEHRSHKGLNNRVENAHQPTRRKEKSLIRFKSPGGVQTTLSLMGKVRNIFAIDVGRYTKNAEDQRSAFAVAKSIWDDATQRLLVA</sequence>
<dbReference type="RefSeq" id="WP_322775963.1">
    <property type="nucleotide sequence ID" value="NZ_JARJFB010000001.1"/>
</dbReference>
<reference evidence="2 3" key="1">
    <citation type="submission" date="2023-03" db="EMBL/GenBank/DDBJ databases">
        <title>Host association and intracellularity evolved multiple times independently in the Rickettsiales.</title>
        <authorList>
            <person name="Castelli M."/>
            <person name="Nardi T."/>
            <person name="Gammuto L."/>
            <person name="Bellinzona G."/>
            <person name="Sabaneyeva E."/>
            <person name="Potekhin A."/>
            <person name="Serra V."/>
            <person name="Petroni G."/>
            <person name="Sassera D."/>
        </authorList>
    </citation>
    <scope>NUCLEOTIDE SEQUENCE [LARGE SCALE GENOMIC DNA]</scope>
    <source>
        <strain evidence="2 3">Sr 2-6</strain>
    </source>
</reference>
<gene>
    <name evidence="2" type="ORF">Megvenef_00003</name>
</gene>
<organism evidence="2 3">
    <name type="scientific">Candidatus Megaera venefica</name>
    <dbReference type="NCBI Taxonomy" id="2055910"/>
    <lineage>
        <taxon>Bacteria</taxon>
        <taxon>Pseudomonadati</taxon>
        <taxon>Pseudomonadota</taxon>
        <taxon>Alphaproteobacteria</taxon>
        <taxon>Rickettsiales</taxon>
        <taxon>Rickettsiaceae</taxon>
        <taxon>Candidatus Megaera</taxon>
    </lineage>
</organism>
<dbReference type="InterPro" id="IPR052183">
    <property type="entry name" value="IS_Transposase"/>
</dbReference>
<keyword evidence="3" id="KW-1185">Reference proteome</keyword>
<accession>A0ABU5NAA3</accession>
<proteinExistence type="predicted"/>
<evidence type="ECO:0000313" key="2">
    <source>
        <dbReference type="EMBL" id="MEA0970057.1"/>
    </source>
</evidence>
<comment type="caution">
    <text evidence="2">The sequence shown here is derived from an EMBL/GenBank/DDBJ whole genome shotgun (WGS) entry which is preliminary data.</text>
</comment>
<evidence type="ECO:0000313" key="3">
    <source>
        <dbReference type="Proteomes" id="UP001291687"/>
    </source>
</evidence>